<organism evidence="2 3">
    <name type="scientific">Tsuneonella deserti</name>
    <dbReference type="NCBI Taxonomy" id="2035528"/>
    <lineage>
        <taxon>Bacteria</taxon>
        <taxon>Pseudomonadati</taxon>
        <taxon>Pseudomonadota</taxon>
        <taxon>Alphaproteobacteria</taxon>
        <taxon>Sphingomonadales</taxon>
        <taxon>Erythrobacteraceae</taxon>
        <taxon>Tsuneonella</taxon>
    </lineage>
</organism>
<comment type="caution">
    <text evidence="2">The sequence shown here is derived from an EMBL/GenBank/DDBJ whole genome shotgun (WGS) entry which is preliminary data.</text>
</comment>
<evidence type="ECO:0000256" key="1">
    <source>
        <dbReference type="SAM" id="MobiDB-lite"/>
    </source>
</evidence>
<dbReference type="EMBL" id="BMKL01000001">
    <property type="protein sequence ID" value="GGE01548.1"/>
    <property type="molecule type" value="Genomic_DNA"/>
</dbReference>
<proteinExistence type="predicted"/>
<gene>
    <name evidence="2" type="ORF">GCM10011515_21620</name>
</gene>
<feature type="region of interest" description="Disordered" evidence="1">
    <location>
        <begin position="44"/>
        <end position="64"/>
    </location>
</feature>
<name>A0ABQ1SBI6_9SPHN</name>
<reference evidence="3" key="1">
    <citation type="journal article" date="2019" name="Int. J. Syst. Evol. Microbiol.">
        <title>The Global Catalogue of Microorganisms (GCM) 10K type strain sequencing project: providing services to taxonomists for standard genome sequencing and annotation.</title>
        <authorList>
            <consortium name="The Broad Institute Genomics Platform"/>
            <consortium name="The Broad Institute Genome Sequencing Center for Infectious Disease"/>
            <person name="Wu L."/>
            <person name="Ma J."/>
        </authorList>
    </citation>
    <scope>NUCLEOTIDE SEQUENCE [LARGE SCALE GENOMIC DNA]</scope>
    <source>
        <strain evidence="3">CGMCC 1.15959</strain>
    </source>
</reference>
<keyword evidence="3" id="KW-1185">Reference proteome</keyword>
<evidence type="ECO:0000313" key="3">
    <source>
        <dbReference type="Proteomes" id="UP000619041"/>
    </source>
</evidence>
<dbReference type="Proteomes" id="UP000619041">
    <property type="component" value="Unassembled WGS sequence"/>
</dbReference>
<accession>A0ABQ1SBI6</accession>
<evidence type="ECO:0000313" key="2">
    <source>
        <dbReference type="EMBL" id="GGE01548.1"/>
    </source>
</evidence>
<sequence>MIRRHPGDLENLVEHPAMLSRHANAALEAFVGLKRAYQREQLDGFGASAEDAENLARGRHAPSG</sequence>
<protein>
    <submittedName>
        <fullName evidence="2">Uncharacterized protein</fullName>
    </submittedName>
</protein>